<dbReference type="GO" id="GO:0035251">
    <property type="term" value="F:UDP-glucosyltransferase activity"/>
    <property type="evidence" value="ECO:0007669"/>
    <property type="project" value="TreeGrafter"/>
</dbReference>
<dbReference type="SUPFAM" id="SSF53756">
    <property type="entry name" value="UDP-Glycosyltransferase/glycogen phosphorylase"/>
    <property type="match status" value="1"/>
</dbReference>
<sequence length="163" mass="17876">MTSWGIVFNTFEDLEGDYIDYVKKQMGHDRIWAFGPLLPDKEEHDPKGSIGRGGTSVVPPDDFFMCGSTFIPSGFKDQVEGRGFIFKGWASQLEILRHKAIGLFITHYGWNSTLEAVTSGVMMLTWPTGADQFTNAALVVDQLGVGKRVCDGGLRSVPDSVVG</sequence>
<proteinExistence type="inferred from homology"/>
<name>A0AAD8NFV6_TARER</name>
<keyword evidence="4" id="KW-1185">Reference proteome</keyword>
<accession>A0AAD8NFV6</accession>
<evidence type="ECO:0000256" key="2">
    <source>
        <dbReference type="ARBA" id="ARBA00022679"/>
    </source>
</evidence>
<gene>
    <name evidence="3" type="ORF">QVD17_39002</name>
</gene>
<dbReference type="Pfam" id="PF00201">
    <property type="entry name" value="UDPGT"/>
    <property type="match status" value="1"/>
</dbReference>
<dbReference type="PANTHER" id="PTHR48047">
    <property type="entry name" value="GLYCOSYLTRANSFERASE"/>
    <property type="match status" value="1"/>
</dbReference>
<keyword evidence="2" id="KW-0808">Transferase</keyword>
<dbReference type="Gene3D" id="3.40.50.2000">
    <property type="entry name" value="Glycogen Phosphorylase B"/>
    <property type="match status" value="2"/>
</dbReference>
<evidence type="ECO:0000313" key="4">
    <source>
        <dbReference type="Proteomes" id="UP001229421"/>
    </source>
</evidence>
<dbReference type="AlphaFoldDB" id="A0AAD8NFV6"/>
<organism evidence="3 4">
    <name type="scientific">Tagetes erecta</name>
    <name type="common">African marigold</name>
    <dbReference type="NCBI Taxonomy" id="13708"/>
    <lineage>
        <taxon>Eukaryota</taxon>
        <taxon>Viridiplantae</taxon>
        <taxon>Streptophyta</taxon>
        <taxon>Embryophyta</taxon>
        <taxon>Tracheophyta</taxon>
        <taxon>Spermatophyta</taxon>
        <taxon>Magnoliopsida</taxon>
        <taxon>eudicotyledons</taxon>
        <taxon>Gunneridae</taxon>
        <taxon>Pentapetalae</taxon>
        <taxon>asterids</taxon>
        <taxon>campanulids</taxon>
        <taxon>Asterales</taxon>
        <taxon>Asteraceae</taxon>
        <taxon>Asteroideae</taxon>
        <taxon>Heliantheae alliance</taxon>
        <taxon>Tageteae</taxon>
        <taxon>Tagetes</taxon>
    </lineage>
</organism>
<protein>
    <submittedName>
        <fullName evidence="3">Uncharacterized protein</fullName>
    </submittedName>
</protein>
<dbReference type="EMBL" id="JAUHHV010000011">
    <property type="protein sequence ID" value="KAK1407387.1"/>
    <property type="molecule type" value="Genomic_DNA"/>
</dbReference>
<evidence type="ECO:0000256" key="1">
    <source>
        <dbReference type="ARBA" id="ARBA00009995"/>
    </source>
</evidence>
<comment type="similarity">
    <text evidence="1">Belongs to the UDP-glycosyltransferase family.</text>
</comment>
<dbReference type="PANTHER" id="PTHR48047:SF118">
    <property type="entry name" value="HEXOSYLTRANSFERASE-RELATED"/>
    <property type="match status" value="1"/>
</dbReference>
<dbReference type="Proteomes" id="UP001229421">
    <property type="component" value="Unassembled WGS sequence"/>
</dbReference>
<dbReference type="InterPro" id="IPR002213">
    <property type="entry name" value="UDP_glucos_trans"/>
</dbReference>
<evidence type="ECO:0000313" key="3">
    <source>
        <dbReference type="EMBL" id="KAK1407387.1"/>
    </source>
</evidence>
<comment type="caution">
    <text evidence="3">The sequence shown here is derived from an EMBL/GenBank/DDBJ whole genome shotgun (WGS) entry which is preliminary data.</text>
</comment>
<reference evidence="3" key="1">
    <citation type="journal article" date="2023" name="bioRxiv">
        <title>Improved chromosome-level genome assembly for marigold (Tagetes erecta).</title>
        <authorList>
            <person name="Jiang F."/>
            <person name="Yuan L."/>
            <person name="Wang S."/>
            <person name="Wang H."/>
            <person name="Xu D."/>
            <person name="Wang A."/>
            <person name="Fan W."/>
        </authorList>
    </citation>
    <scope>NUCLEOTIDE SEQUENCE</scope>
    <source>
        <strain evidence="3">WSJ</strain>
        <tissue evidence="3">Leaf</tissue>
    </source>
</reference>